<accession>A0AAE1A7E2</accession>
<evidence type="ECO:0000313" key="2">
    <source>
        <dbReference type="Proteomes" id="UP001283361"/>
    </source>
</evidence>
<reference evidence="1" key="1">
    <citation type="journal article" date="2023" name="G3 (Bethesda)">
        <title>A reference genome for the long-term kleptoplast-retaining sea slug Elysia crispata morphotype clarki.</title>
        <authorList>
            <person name="Eastman K.E."/>
            <person name="Pendleton A.L."/>
            <person name="Shaikh M.A."/>
            <person name="Suttiyut T."/>
            <person name="Ogas R."/>
            <person name="Tomko P."/>
            <person name="Gavelis G."/>
            <person name="Widhalm J.R."/>
            <person name="Wisecaver J.H."/>
        </authorList>
    </citation>
    <scope>NUCLEOTIDE SEQUENCE</scope>
    <source>
        <strain evidence="1">ECLA1</strain>
    </source>
</reference>
<comment type="caution">
    <text evidence="1">The sequence shown here is derived from an EMBL/GenBank/DDBJ whole genome shotgun (WGS) entry which is preliminary data.</text>
</comment>
<proteinExistence type="predicted"/>
<dbReference type="EMBL" id="JAWDGP010002490">
    <property type="protein sequence ID" value="KAK3782634.1"/>
    <property type="molecule type" value="Genomic_DNA"/>
</dbReference>
<evidence type="ECO:0000313" key="1">
    <source>
        <dbReference type="EMBL" id="KAK3782634.1"/>
    </source>
</evidence>
<sequence>MWGIDLDCTHASDNCTLLVTVTVHKLRPHLAMPHKAVPYGSSIDDTDSRTVDRSVSTASPGCGFSFPLYCCVSSGGPGYGLHFTSDISTAGPSSGLYFTSDS</sequence>
<keyword evidence="2" id="KW-1185">Reference proteome</keyword>
<dbReference type="Proteomes" id="UP001283361">
    <property type="component" value="Unassembled WGS sequence"/>
</dbReference>
<organism evidence="1 2">
    <name type="scientific">Elysia crispata</name>
    <name type="common">lettuce slug</name>
    <dbReference type="NCBI Taxonomy" id="231223"/>
    <lineage>
        <taxon>Eukaryota</taxon>
        <taxon>Metazoa</taxon>
        <taxon>Spiralia</taxon>
        <taxon>Lophotrochozoa</taxon>
        <taxon>Mollusca</taxon>
        <taxon>Gastropoda</taxon>
        <taxon>Heterobranchia</taxon>
        <taxon>Euthyneura</taxon>
        <taxon>Panpulmonata</taxon>
        <taxon>Sacoglossa</taxon>
        <taxon>Placobranchoidea</taxon>
        <taxon>Plakobranchidae</taxon>
        <taxon>Elysia</taxon>
    </lineage>
</organism>
<dbReference type="AlphaFoldDB" id="A0AAE1A7E2"/>
<name>A0AAE1A7E2_9GAST</name>
<gene>
    <name evidence="1" type="ORF">RRG08_015209</name>
</gene>
<protein>
    <submittedName>
        <fullName evidence="1">Uncharacterized protein</fullName>
    </submittedName>
</protein>